<dbReference type="Pfam" id="PF04307">
    <property type="entry name" value="YdjM"/>
    <property type="match status" value="1"/>
</dbReference>
<evidence type="ECO:0000313" key="2">
    <source>
        <dbReference type="EMBL" id="TLF40170.1"/>
    </source>
</evidence>
<sequence length="171" mass="18694">MLRRDHQIAALALVTNPLLLTTPHLTWSTTVTAVTLTLILAVLPDVDRDLPGCHHRGFSHTLWAWGLVTGALSLLPLTPLLVLVGSLSYLSHLVIDSLSIANLRWLGPLTANPADSQYGITVGVTPTGRIKHHHGRYRGYRVGGGVELGLTILFFISDVISATVLWQRLWD</sequence>
<dbReference type="Proteomes" id="UP000309885">
    <property type="component" value="Unassembled WGS sequence"/>
</dbReference>
<evidence type="ECO:0008006" key="4">
    <source>
        <dbReference type="Google" id="ProtNLM"/>
    </source>
</evidence>
<dbReference type="EMBL" id="VBWO01000004">
    <property type="protein sequence ID" value="TLF40170.1"/>
    <property type="molecule type" value="Genomic_DNA"/>
</dbReference>
<name>A0A5R8LSP3_LACZE</name>
<feature type="transmembrane region" description="Helical" evidence="1">
    <location>
        <begin position="64"/>
        <end position="90"/>
    </location>
</feature>
<dbReference type="RefSeq" id="WP_138130502.1">
    <property type="nucleotide sequence ID" value="NZ_VBWO01000004.1"/>
</dbReference>
<dbReference type="AlphaFoldDB" id="A0A5R8LSP3"/>
<protein>
    <recommendedName>
        <fullName evidence="4">Metal-dependent hydrolase</fullName>
    </recommendedName>
</protein>
<accession>A0A5R8LSP3</accession>
<evidence type="ECO:0000313" key="3">
    <source>
        <dbReference type="Proteomes" id="UP000309885"/>
    </source>
</evidence>
<feature type="transmembrane region" description="Helical" evidence="1">
    <location>
        <begin position="148"/>
        <end position="166"/>
    </location>
</feature>
<dbReference type="InterPro" id="IPR007404">
    <property type="entry name" value="YdjM-like"/>
</dbReference>
<feature type="transmembrane region" description="Helical" evidence="1">
    <location>
        <begin position="25"/>
        <end position="43"/>
    </location>
</feature>
<comment type="caution">
    <text evidence="2">The sequence shown here is derived from an EMBL/GenBank/DDBJ whole genome shotgun (WGS) entry which is preliminary data.</text>
</comment>
<organism evidence="2 3">
    <name type="scientific">Lacticaseibacillus zeae</name>
    <name type="common">Lactobacillus zeae</name>
    <dbReference type="NCBI Taxonomy" id="57037"/>
    <lineage>
        <taxon>Bacteria</taxon>
        <taxon>Bacillati</taxon>
        <taxon>Bacillota</taxon>
        <taxon>Bacilli</taxon>
        <taxon>Lactobacillales</taxon>
        <taxon>Lactobacillaceae</taxon>
        <taxon>Lacticaseibacillus</taxon>
    </lineage>
</organism>
<evidence type="ECO:0000256" key="1">
    <source>
        <dbReference type="SAM" id="Phobius"/>
    </source>
</evidence>
<keyword evidence="1" id="KW-1133">Transmembrane helix</keyword>
<proteinExistence type="predicted"/>
<reference evidence="2 3" key="1">
    <citation type="submission" date="2019-05" db="EMBL/GenBank/DDBJ databases">
        <title>Genome-based reclassification of Lactobacillus casei as Lactobacillus casei subsp. casei. subsp.nov., description of Lactobacillus casei subsp. zeae subsp. nov., and emended description of Lactobacillus casei.</title>
        <authorList>
            <person name="Huang C.-H."/>
        </authorList>
    </citation>
    <scope>NUCLEOTIDE SEQUENCE [LARGE SCALE GENOMIC DNA]</scope>
    <source>
        <strain evidence="2 3">CRBIP24.44</strain>
    </source>
</reference>
<gene>
    <name evidence="2" type="ORF">FEI15_05980</name>
</gene>
<keyword evidence="1" id="KW-0472">Membrane</keyword>
<keyword evidence="1" id="KW-0812">Transmembrane</keyword>